<organism evidence="1 2">
    <name type="scientific">Geranomyces variabilis</name>
    <dbReference type="NCBI Taxonomy" id="109894"/>
    <lineage>
        <taxon>Eukaryota</taxon>
        <taxon>Fungi</taxon>
        <taxon>Fungi incertae sedis</taxon>
        <taxon>Chytridiomycota</taxon>
        <taxon>Chytridiomycota incertae sedis</taxon>
        <taxon>Chytridiomycetes</taxon>
        <taxon>Spizellomycetales</taxon>
        <taxon>Powellomycetaceae</taxon>
        <taxon>Geranomyces</taxon>
    </lineage>
</organism>
<feature type="non-terminal residue" evidence="1">
    <location>
        <position position="225"/>
    </location>
</feature>
<dbReference type="Proteomes" id="UP001212152">
    <property type="component" value="Unassembled WGS sequence"/>
</dbReference>
<proteinExistence type="predicted"/>
<dbReference type="AlphaFoldDB" id="A0AAD5TAZ7"/>
<name>A0AAD5TAZ7_9FUNG</name>
<gene>
    <name evidence="1" type="ORF">HDU87_003497</name>
</gene>
<comment type="caution">
    <text evidence="1">The sequence shown here is derived from an EMBL/GenBank/DDBJ whole genome shotgun (WGS) entry which is preliminary data.</text>
</comment>
<accession>A0AAD5TAZ7</accession>
<protein>
    <submittedName>
        <fullName evidence="1">Uncharacterized protein</fullName>
    </submittedName>
</protein>
<dbReference type="EMBL" id="JADGJQ010000251">
    <property type="protein sequence ID" value="KAJ3164879.1"/>
    <property type="molecule type" value="Genomic_DNA"/>
</dbReference>
<evidence type="ECO:0000313" key="2">
    <source>
        <dbReference type="Proteomes" id="UP001212152"/>
    </source>
</evidence>
<reference evidence="1" key="1">
    <citation type="submission" date="2020-05" db="EMBL/GenBank/DDBJ databases">
        <title>Phylogenomic resolution of chytrid fungi.</title>
        <authorList>
            <person name="Stajich J.E."/>
            <person name="Amses K."/>
            <person name="Simmons R."/>
            <person name="Seto K."/>
            <person name="Myers J."/>
            <person name="Bonds A."/>
            <person name="Quandt C.A."/>
            <person name="Barry K."/>
            <person name="Liu P."/>
            <person name="Grigoriev I."/>
            <person name="Longcore J.E."/>
            <person name="James T.Y."/>
        </authorList>
    </citation>
    <scope>NUCLEOTIDE SEQUENCE</scope>
    <source>
        <strain evidence="1">JEL0379</strain>
    </source>
</reference>
<keyword evidence="2" id="KW-1185">Reference proteome</keyword>
<feature type="non-terminal residue" evidence="1">
    <location>
        <position position="1"/>
    </location>
</feature>
<evidence type="ECO:0000313" key="1">
    <source>
        <dbReference type="EMBL" id="KAJ3164879.1"/>
    </source>
</evidence>
<sequence>FGAPLYVRDLNGSLILRNSVRDEDLESYGKMMKATKVENWVFKYRLPALYGTIYNNHFSEITDPKEQKSLRERVKAEHEVKSEVSCKQLQDYIDVILPIEDAGTVGLTTYLLRGEEDSRILADVLYAYIRQTLRIPEVKIQASAKNSMSSMLAITLPSGNSIQLDNDFENRSICATSLDIDFRNQSMPSIAMEAFTRCYPNIMKSTLSQELRSILDKDGSPSIFI</sequence>